<evidence type="ECO:0000313" key="2">
    <source>
        <dbReference type="EMBL" id="KAK8584153.1"/>
    </source>
</evidence>
<name>A0ABR2FQ13_9ROSI</name>
<feature type="compositionally biased region" description="Basic residues" evidence="1">
    <location>
        <begin position="215"/>
        <end position="224"/>
    </location>
</feature>
<keyword evidence="3" id="KW-1185">Reference proteome</keyword>
<evidence type="ECO:0000313" key="3">
    <source>
        <dbReference type="Proteomes" id="UP001472677"/>
    </source>
</evidence>
<dbReference type="EMBL" id="JBBPBM010000005">
    <property type="protein sequence ID" value="KAK8584153.1"/>
    <property type="molecule type" value="Genomic_DNA"/>
</dbReference>
<protein>
    <submittedName>
        <fullName evidence="2">Uncharacterized protein</fullName>
    </submittedName>
</protein>
<feature type="region of interest" description="Disordered" evidence="1">
    <location>
        <begin position="202"/>
        <end position="276"/>
    </location>
</feature>
<proteinExistence type="predicted"/>
<comment type="caution">
    <text evidence="2">The sequence shown here is derived from an EMBL/GenBank/DDBJ whole genome shotgun (WGS) entry which is preliminary data.</text>
</comment>
<accession>A0ABR2FQ13</accession>
<dbReference type="Proteomes" id="UP001472677">
    <property type="component" value="Unassembled WGS sequence"/>
</dbReference>
<sequence>MGANANQIQNWESLSLLIATNHVDFINEVVGLNVEPELFHVRVSELCPWIVRTRLLKTGDQPNMSTPSLESEESSSVKFESKNVSGVGDGMEVMESEDAFNALFVGKEDFFNKKQDEVNMANSLGEAELIGEEKSNDNNLEIDSLVAPKVFIEALEDVGAMGFGKEDILKESNLALDARLETKKAGEALPTKQVTWAEVDHQNKPFGDNFGPTFKSKKSKRNKKYGSLSGLQDGALPQAEKQKRDAALKKSKAKSQEEQEMEIDSRSLSCCDLKVV</sequence>
<evidence type="ECO:0000256" key="1">
    <source>
        <dbReference type="SAM" id="MobiDB-lite"/>
    </source>
</evidence>
<gene>
    <name evidence="2" type="ORF">V6N12_068401</name>
</gene>
<organism evidence="2 3">
    <name type="scientific">Hibiscus sabdariffa</name>
    <name type="common">roselle</name>
    <dbReference type="NCBI Taxonomy" id="183260"/>
    <lineage>
        <taxon>Eukaryota</taxon>
        <taxon>Viridiplantae</taxon>
        <taxon>Streptophyta</taxon>
        <taxon>Embryophyta</taxon>
        <taxon>Tracheophyta</taxon>
        <taxon>Spermatophyta</taxon>
        <taxon>Magnoliopsida</taxon>
        <taxon>eudicotyledons</taxon>
        <taxon>Gunneridae</taxon>
        <taxon>Pentapetalae</taxon>
        <taxon>rosids</taxon>
        <taxon>malvids</taxon>
        <taxon>Malvales</taxon>
        <taxon>Malvaceae</taxon>
        <taxon>Malvoideae</taxon>
        <taxon>Hibiscus</taxon>
    </lineage>
</organism>
<reference evidence="2 3" key="1">
    <citation type="journal article" date="2024" name="G3 (Bethesda)">
        <title>Genome assembly of Hibiscus sabdariffa L. provides insights into metabolisms of medicinal natural products.</title>
        <authorList>
            <person name="Kim T."/>
        </authorList>
    </citation>
    <scope>NUCLEOTIDE SEQUENCE [LARGE SCALE GENOMIC DNA]</scope>
    <source>
        <strain evidence="2">TK-2024</strain>
        <tissue evidence="2">Old leaves</tissue>
    </source>
</reference>